<organism evidence="2 3">
    <name type="scientific">Guyanagaster necrorhizus</name>
    <dbReference type="NCBI Taxonomy" id="856835"/>
    <lineage>
        <taxon>Eukaryota</taxon>
        <taxon>Fungi</taxon>
        <taxon>Dikarya</taxon>
        <taxon>Basidiomycota</taxon>
        <taxon>Agaricomycotina</taxon>
        <taxon>Agaricomycetes</taxon>
        <taxon>Agaricomycetidae</taxon>
        <taxon>Agaricales</taxon>
        <taxon>Marasmiineae</taxon>
        <taxon>Physalacriaceae</taxon>
        <taxon>Guyanagaster</taxon>
    </lineage>
</organism>
<dbReference type="Proteomes" id="UP000812287">
    <property type="component" value="Unassembled WGS sequence"/>
</dbReference>
<accession>A0A9P7VIM0</accession>
<comment type="caution">
    <text evidence="2">The sequence shown here is derived from an EMBL/GenBank/DDBJ whole genome shotgun (WGS) entry which is preliminary data.</text>
</comment>
<dbReference type="RefSeq" id="XP_043034707.1">
    <property type="nucleotide sequence ID" value="XM_043184509.1"/>
</dbReference>
<dbReference type="GeneID" id="66106806"/>
<dbReference type="OrthoDB" id="3260546at2759"/>
<name>A0A9P7VIM0_9AGAR</name>
<dbReference type="EMBL" id="MU250562">
    <property type="protein sequence ID" value="KAG7441207.1"/>
    <property type="molecule type" value="Genomic_DNA"/>
</dbReference>
<proteinExistence type="predicted"/>
<feature type="region of interest" description="Disordered" evidence="1">
    <location>
        <begin position="1"/>
        <end position="22"/>
    </location>
</feature>
<keyword evidence="3" id="KW-1185">Reference proteome</keyword>
<feature type="non-terminal residue" evidence="2">
    <location>
        <position position="103"/>
    </location>
</feature>
<gene>
    <name evidence="2" type="ORF">BT62DRAFT_923435</name>
</gene>
<dbReference type="AlphaFoldDB" id="A0A9P7VIM0"/>
<evidence type="ECO:0000313" key="2">
    <source>
        <dbReference type="EMBL" id="KAG7441207.1"/>
    </source>
</evidence>
<reference evidence="2" key="1">
    <citation type="submission" date="2020-11" db="EMBL/GenBank/DDBJ databases">
        <title>Adaptations for nitrogen fixation in a non-lichenized fungal sporocarp promotes dispersal by wood-feeding termites.</title>
        <authorList>
            <consortium name="DOE Joint Genome Institute"/>
            <person name="Koch R.A."/>
            <person name="Yoon G."/>
            <person name="Arayal U."/>
            <person name="Lail K."/>
            <person name="Amirebrahimi M."/>
            <person name="Labutti K."/>
            <person name="Lipzen A."/>
            <person name="Riley R."/>
            <person name="Barry K."/>
            <person name="Henrissat B."/>
            <person name="Grigoriev I.V."/>
            <person name="Herr J.R."/>
            <person name="Aime M.C."/>
        </authorList>
    </citation>
    <scope>NUCLEOTIDE SEQUENCE</scope>
    <source>
        <strain evidence="2">MCA 3950</strain>
    </source>
</reference>
<protein>
    <submittedName>
        <fullName evidence="2">Uncharacterized protein</fullName>
    </submittedName>
</protein>
<sequence>MAPSMPGPNEKAAPRFESSSDPEELERFFSRLEDLFDKCVVDDDEEKKKAAISYTDIKTERQWKVLPSFAAGEKYDDFKSEVLDCYDGARDSDRDAMLELKRL</sequence>
<evidence type="ECO:0000256" key="1">
    <source>
        <dbReference type="SAM" id="MobiDB-lite"/>
    </source>
</evidence>
<evidence type="ECO:0000313" key="3">
    <source>
        <dbReference type="Proteomes" id="UP000812287"/>
    </source>
</evidence>